<dbReference type="InterPro" id="IPR035172">
    <property type="entry name" value="DUF5302"/>
</dbReference>
<evidence type="ECO:0000313" key="2">
    <source>
        <dbReference type="EMBL" id="MBM7798788.1"/>
    </source>
</evidence>
<keyword evidence="3" id="KW-1185">Reference proteome</keyword>
<evidence type="ECO:0008006" key="4">
    <source>
        <dbReference type="Google" id="ProtNLM"/>
    </source>
</evidence>
<accession>A0ABS2RJA3</accession>
<protein>
    <recommendedName>
        <fullName evidence="4">DUF5302 domain-containing protein</fullName>
    </recommendedName>
</protein>
<dbReference type="Proteomes" id="UP000704762">
    <property type="component" value="Unassembled WGS sequence"/>
</dbReference>
<organism evidence="2 3">
    <name type="scientific">Microlunatus panaciterrae</name>
    <dbReference type="NCBI Taxonomy" id="400768"/>
    <lineage>
        <taxon>Bacteria</taxon>
        <taxon>Bacillati</taxon>
        <taxon>Actinomycetota</taxon>
        <taxon>Actinomycetes</taxon>
        <taxon>Propionibacteriales</taxon>
        <taxon>Propionibacteriaceae</taxon>
        <taxon>Microlunatus</taxon>
    </lineage>
</organism>
<reference evidence="2 3" key="1">
    <citation type="submission" date="2021-01" db="EMBL/GenBank/DDBJ databases">
        <title>Sequencing the genomes of 1000 actinobacteria strains.</title>
        <authorList>
            <person name="Klenk H.-P."/>
        </authorList>
    </citation>
    <scope>NUCLEOTIDE SEQUENCE [LARGE SCALE GENOMIC DNA]</scope>
    <source>
        <strain evidence="2 3">DSM 18662</strain>
    </source>
</reference>
<proteinExistence type="predicted"/>
<feature type="region of interest" description="Disordered" evidence="1">
    <location>
        <begin position="1"/>
        <end position="65"/>
    </location>
</feature>
<dbReference type="Pfam" id="PF17227">
    <property type="entry name" value="DUF5302"/>
    <property type="match status" value="1"/>
</dbReference>
<dbReference type="RefSeq" id="WP_204917290.1">
    <property type="nucleotide sequence ID" value="NZ_BAAAQP010000002.1"/>
</dbReference>
<evidence type="ECO:0000256" key="1">
    <source>
        <dbReference type="SAM" id="MobiDB-lite"/>
    </source>
</evidence>
<evidence type="ECO:0000313" key="3">
    <source>
        <dbReference type="Proteomes" id="UP000704762"/>
    </source>
</evidence>
<sequence>MSADKKPSKKTAAQMPEDETKRKFREALEAKQGRHGEDHVDADPHPPLHSHGPVNEKRVFRRKTG</sequence>
<gene>
    <name evidence="2" type="ORF">JOE57_001709</name>
</gene>
<comment type="caution">
    <text evidence="2">The sequence shown here is derived from an EMBL/GenBank/DDBJ whole genome shotgun (WGS) entry which is preliminary data.</text>
</comment>
<dbReference type="EMBL" id="JAFBCF010000001">
    <property type="protein sequence ID" value="MBM7798788.1"/>
    <property type="molecule type" value="Genomic_DNA"/>
</dbReference>
<feature type="compositionally biased region" description="Basic and acidic residues" evidence="1">
    <location>
        <begin position="18"/>
        <end position="46"/>
    </location>
</feature>
<name>A0ABS2RJA3_9ACTN</name>